<keyword evidence="1" id="KW-0812">Transmembrane</keyword>
<sequence>MRISLASATTTLRHRWPTLLAILASVLFFADGTSELTPFAALLPIMAIIYLIFGAARRDLTPGRELTLQLTALVAFAGIAALVLALAEPLARPVLAAGWLAHGIWDLIHHRRNRVVPRAWSEWCGVVDVLGAAAILLLPH</sequence>
<name>A0A9X2EBT4_9NOCA</name>
<accession>A0A9X2EBT4</accession>
<dbReference type="EMBL" id="JAMRXG010000007">
    <property type="protein sequence ID" value="MCM6775258.1"/>
    <property type="molecule type" value="Genomic_DNA"/>
</dbReference>
<evidence type="ECO:0000256" key="1">
    <source>
        <dbReference type="SAM" id="Phobius"/>
    </source>
</evidence>
<evidence type="ECO:0000313" key="2">
    <source>
        <dbReference type="EMBL" id="MCM6775258.1"/>
    </source>
</evidence>
<keyword evidence="3" id="KW-1185">Reference proteome</keyword>
<feature type="transmembrane region" description="Helical" evidence="1">
    <location>
        <begin position="12"/>
        <end position="30"/>
    </location>
</feature>
<keyword evidence="1" id="KW-1133">Transmembrane helix</keyword>
<feature type="transmembrane region" description="Helical" evidence="1">
    <location>
        <begin position="66"/>
        <end position="84"/>
    </location>
</feature>
<proteinExistence type="predicted"/>
<keyword evidence="1" id="KW-0472">Membrane</keyword>
<organism evidence="2 3">
    <name type="scientific">Nocardia pulmonis</name>
    <dbReference type="NCBI Taxonomy" id="2951408"/>
    <lineage>
        <taxon>Bacteria</taxon>
        <taxon>Bacillati</taxon>
        <taxon>Actinomycetota</taxon>
        <taxon>Actinomycetes</taxon>
        <taxon>Mycobacteriales</taxon>
        <taxon>Nocardiaceae</taxon>
        <taxon>Nocardia</taxon>
    </lineage>
</organism>
<comment type="caution">
    <text evidence="2">The sequence shown here is derived from an EMBL/GenBank/DDBJ whole genome shotgun (WGS) entry which is preliminary data.</text>
</comment>
<feature type="transmembrane region" description="Helical" evidence="1">
    <location>
        <begin position="36"/>
        <end position="54"/>
    </location>
</feature>
<dbReference type="Proteomes" id="UP001139157">
    <property type="component" value="Unassembled WGS sequence"/>
</dbReference>
<reference evidence="2" key="1">
    <citation type="submission" date="2022-06" db="EMBL/GenBank/DDBJ databases">
        <title>Novel species in genus nocardia.</title>
        <authorList>
            <person name="Li F."/>
        </authorList>
    </citation>
    <scope>NUCLEOTIDE SEQUENCE</scope>
    <source>
        <strain evidence="2">CDC141</strain>
    </source>
</reference>
<protein>
    <submittedName>
        <fullName evidence="2">Uncharacterized protein</fullName>
    </submittedName>
</protein>
<dbReference type="RefSeq" id="WP_251913356.1">
    <property type="nucleotide sequence ID" value="NZ_JAMRXG010000007.1"/>
</dbReference>
<evidence type="ECO:0000313" key="3">
    <source>
        <dbReference type="Proteomes" id="UP001139157"/>
    </source>
</evidence>
<gene>
    <name evidence="2" type="ORF">NDR86_17435</name>
</gene>
<dbReference type="AlphaFoldDB" id="A0A9X2EBT4"/>